<name>A0ACB9TTZ0_HOLOL</name>
<evidence type="ECO:0000313" key="1">
    <source>
        <dbReference type="EMBL" id="KAI4470300.1"/>
    </source>
</evidence>
<reference evidence="1" key="1">
    <citation type="submission" date="2022-04" db="EMBL/GenBank/DDBJ databases">
        <title>Chromosome-scale genome assembly of Holotrichia oblita Faldermann.</title>
        <authorList>
            <person name="Rongchong L."/>
        </authorList>
    </citation>
    <scope>NUCLEOTIDE SEQUENCE</scope>
    <source>
        <strain evidence="1">81SQS9</strain>
    </source>
</reference>
<protein>
    <submittedName>
        <fullName evidence="1">Uncharacterized protein</fullName>
    </submittedName>
</protein>
<gene>
    <name evidence="1" type="ORF">MML48_1g18440</name>
</gene>
<dbReference type="EMBL" id="CM043015">
    <property type="protein sequence ID" value="KAI4470300.1"/>
    <property type="molecule type" value="Genomic_DNA"/>
</dbReference>
<organism evidence="1 2">
    <name type="scientific">Holotrichia oblita</name>
    <name type="common">Chafer beetle</name>
    <dbReference type="NCBI Taxonomy" id="644536"/>
    <lineage>
        <taxon>Eukaryota</taxon>
        <taxon>Metazoa</taxon>
        <taxon>Ecdysozoa</taxon>
        <taxon>Arthropoda</taxon>
        <taxon>Hexapoda</taxon>
        <taxon>Insecta</taxon>
        <taxon>Pterygota</taxon>
        <taxon>Neoptera</taxon>
        <taxon>Endopterygota</taxon>
        <taxon>Coleoptera</taxon>
        <taxon>Polyphaga</taxon>
        <taxon>Scarabaeiformia</taxon>
        <taxon>Scarabaeidae</taxon>
        <taxon>Melolonthinae</taxon>
        <taxon>Holotrichia</taxon>
    </lineage>
</organism>
<proteinExistence type="predicted"/>
<comment type="caution">
    <text evidence="1">The sequence shown here is derived from an EMBL/GenBank/DDBJ whole genome shotgun (WGS) entry which is preliminary data.</text>
</comment>
<evidence type="ECO:0000313" key="2">
    <source>
        <dbReference type="Proteomes" id="UP001056778"/>
    </source>
</evidence>
<accession>A0ACB9TTZ0</accession>
<keyword evidence="2" id="KW-1185">Reference proteome</keyword>
<sequence>MRNYNSFNSREPVWTQTLNEPEDGLMYLSPNRVNPPDKNGTSAFKKENKRGLTILQTAIFITGEMAGSGVLALPRAIVNSGWIGLILLIVFCFNAAFGGTRLGACWQILEERFPECRKKTRNPYATIAQKAVGKYAAAVVSGCIQFTLFGAGTVYLLLASQMLQELLNNFLPNLSLCFWFIVIGIFTMPLMWLGSPKDFRFVGVIAFLTTAVACILFFSQIVIDGITLKTVVPHRTHDFHDFFLAFGTLLFAFGGASTFPTIQNDMQEKDKFSISVIIAFSVILLLYLPIAMAGFFVYGEDVLPNVAMSITQTTLVIFANISMAIHLIFAFLIVINPVCQEMEEIFGIPHHYNWKRCLVRTVMILVMIFVGETVTNFGKILSLVGGSTITMLTFVFPPYFYLKLCSQTSPLWPEQLVLIFSYDLIPCMRMSNNHIPQYIEIYLWELIFLGIIGGAASTYSATKAIFGANSFTKPCYWF</sequence>
<dbReference type="Proteomes" id="UP001056778">
    <property type="component" value="Chromosome 1"/>
</dbReference>